<name>A0A6A6P2U1_9PEZI</name>
<keyword evidence="3" id="KW-1185">Reference proteome</keyword>
<dbReference type="AlphaFoldDB" id="A0A6A6P2U1"/>
<evidence type="ECO:0000313" key="2">
    <source>
        <dbReference type="EMBL" id="KAF2458144.1"/>
    </source>
</evidence>
<gene>
    <name evidence="2" type="ORF">BDY21DRAFT_341652</name>
</gene>
<organism evidence="2 3">
    <name type="scientific">Lineolata rhizophorae</name>
    <dbReference type="NCBI Taxonomy" id="578093"/>
    <lineage>
        <taxon>Eukaryota</taxon>
        <taxon>Fungi</taxon>
        <taxon>Dikarya</taxon>
        <taxon>Ascomycota</taxon>
        <taxon>Pezizomycotina</taxon>
        <taxon>Dothideomycetes</taxon>
        <taxon>Dothideomycetes incertae sedis</taxon>
        <taxon>Lineolatales</taxon>
        <taxon>Lineolataceae</taxon>
        <taxon>Lineolata</taxon>
    </lineage>
</organism>
<evidence type="ECO:0000256" key="1">
    <source>
        <dbReference type="SAM" id="MobiDB-lite"/>
    </source>
</evidence>
<protein>
    <submittedName>
        <fullName evidence="2">Uncharacterized protein</fullName>
    </submittedName>
</protein>
<reference evidence="2" key="1">
    <citation type="journal article" date="2020" name="Stud. Mycol.">
        <title>101 Dothideomycetes genomes: a test case for predicting lifestyles and emergence of pathogens.</title>
        <authorList>
            <person name="Haridas S."/>
            <person name="Albert R."/>
            <person name="Binder M."/>
            <person name="Bloem J."/>
            <person name="Labutti K."/>
            <person name="Salamov A."/>
            <person name="Andreopoulos B."/>
            <person name="Baker S."/>
            <person name="Barry K."/>
            <person name="Bills G."/>
            <person name="Bluhm B."/>
            <person name="Cannon C."/>
            <person name="Castanera R."/>
            <person name="Culley D."/>
            <person name="Daum C."/>
            <person name="Ezra D."/>
            <person name="Gonzalez J."/>
            <person name="Henrissat B."/>
            <person name="Kuo A."/>
            <person name="Liang C."/>
            <person name="Lipzen A."/>
            <person name="Lutzoni F."/>
            <person name="Magnuson J."/>
            <person name="Mondo S."/>
            <person name="Nolan M."/>
            <person name="Ohm R."/>
            <person name="Pangilinan J."/>
            <person name="Park H.-J."/>
            <person name="Ramirez L."/>
            <person name="Alfaro M."/>
            <person name="Sun H."/>
            <person name="Tritt A."/>
            <person name="Yoshinaga Y."/>
            <person name="Zwiers L.-H."/>
            <person name="Turgeon B."/>
            <person name="Goodwin S."/>
            <person name="Spatafora J."/>
            <person name="Crous P."/>
            <person name="Grigoriev I."/>
        </authorList>
    </citation>
    <scope>NUCLEOTIDE SEQUENCE</scope>
    <source>
        <strain evidence="2">ATCC 16933</strain>
    </source>
</reference>
<accession>A0A6A6P2U1</accession>
<feature type="compositionally biased region" description="Basic and acidic residues" evidence="1">
    <location>
        <begin position="115"/>
        <end position="129"/>
    </location>
</feature>
<dbReference type="Proteomes" id="UP000799766">
    <property type="component" value="Unassembled WGS sequence"/>
</dbReference>
<feature type="region of interest" description="Disordered" evidence="1">
    <location>
        <begin position="44"/>
        <end position="146"/>
    </location>
</feature>
<feature type="compositionally biased region" description="Basic and acidic residues" evidence="1">
    <location>
        <begin position="86"/>
        <end position="95"/>
    </location>
</feature>
<feature type="compositionally biased region" description="Polar residues" evidence="1">
    <location>
        <begin position="71"/>
        <end position="85"/>
    </location>
</feature>
<feature type="compositionally biased region" description="Polar residues" evidence="1">
    <location>
        <begin position="48"/>
        <end position="63"/>
    </location>
</feature>
<feature type="compositionally biased region" description="Basic residues" evidence="1">
    <location>
        <begin position="137"/>
        <end position="146"/>
    </location>
</feature>
<proteinExistence type="predicted"/>
<dbReference type="EMBL" id="MU001678">
    <property type="protein sequence ID" value="KAF2458144.1"/>
    <property type="molecule type" value="Genomic_DNA"/>
</dbReference>
<sequence>MHHCNECGAVGAVKCIKKGHLQSCEVPGCTRYFQTKQGYTMHSYRDGFNQSVSPHSQNNTTADQAAKEPTESNNMASDFTPQTQTNERDDKNERKSSHKKERKLSVSAASQKQSKIFEKDRNIAGELKLDSGSNKTSKGRRKSNKL</sequence>
<evidence type="ECO:0000313" key="3">
    <source>
        <dbReference type="Proteomes" id="UP000799766"/>
    </source>
</evidence>